<evidence type="ECO:0000256" key="2">
    <source>
        <dbReference type="SAM" id="SignalP"/>
    </source>
</evidence>
<proteinExistence type="predicted"/>
<organism evidence="3 4">
    <name type="scientific">Candidatus Mcinerneyibacterium aminivorans</name>
    <dbReference type="NCBI Taxonomy" id="2703815"/>
    <lineage>
        <taxon>Bacteria</taxon>
        <taxon>Candidatus Macinerneyibacteriota</taxon>
        <taxon>Candidatus Mcinerneyibacteria</taxon>
        <taxon>Candidatus Mcinerneyibacteriales</taxon>
        <taxon>Candidatus Mcinerneyibacteriaceae</taxon>
        <taxon>Candidatus Mcinerneyibacterium</taxon>
    </lineage>
</organism>
<dbReference type="InterPro" id="IPR021457">
    <property type="entry name" value="DUF3108"/>
</dbReference>
<feature type="signal peptide" evidence="2">
    <location>
        <begin position="1"/>
        <end position="25"/>
    </location>
</feature>
<evidence type="ECO:0000256" key="1">
    <source>
        <dbReference type="SAM" id="Coils"/>
    </source>
</evidence>
<accession>A0A5D0MBI9</accession>
<evidence type="ECO:0000313" key="4">
    <source>
        <dbReference type="Proteomes" id="UP000324143"/>
    </source>
</evidence>
<dbReference type="PROSITE" id="PS51257">
    <property type="entry name" value="PROKAR_LIPOPROTEIN"/>
    <property type="match status" value="1"/>
</dbReference>
<comment type="caution">
    <text evidence="3">The sequence shown here is derived from an EMBL/GenBank/DDBJ whole genome shotgun (WGS) entry which is preliminary data.</text>
</comment>
<reference evidence="3" key="1">
    <citation type="submission" date="2019-08" db="EMBL/GenBank/DDBJ databases">
        <title>Genomic characterization of a novel candidate phylum (ARYD3) from a high temperature, high salinity tertiary oil reservoir in north central Oklahoma, USA.</title>
        <authorList>
            <person name="Youssef N.H."/>
            <person name="Yadav A."/>
            <person name="Elshahed M.S."/>
        </authorList>
    </citation>
    <scope>NUCLEOTIDE SEQUENCE [LARGE SCALE GENOMIC DNA]</scope>
    <source>
        <strain evidence="3">ARYD3</strain>
    </source>
</reference>
<keyword evidence="1" id="KW-0175">Coiled coil</keyword>
<evidence type="ECO:0000313" key="3">
    <source>
        <dbReference type="EMBL" id="TYB31144.1"/>
    </source>
</evidence>
<feature type="chain" id="PRO_5022995827" evidence="2">
    <location>
        <begin position="26"/>
        <end position="334"/>
    </location>
</feature>
<dbReference type="AlphaFoldDB" id="A0A5D0MBI9"/>
<feature type="coiled-coil region" evidence="1">
    <location>
        <begin position="70"/>
        <end position="97"/>
    </location>
</feature>
<protein>
    <submittedName>
        <fullName evidence="3">DUF3108 domain-containing protein</fullName>
    </submittedName>
</protein>
<dbReference type="EMBL" id="VSIX01000054">
    <property type="protein sequence ID" value="TYB31144.1"/>
    <property type="molecule type" value="Genomic_DNA"/>
</dbReference>
<keyword evidence="4" id="KW-1185">Reference proteome</keyword>
<name>A0A5D0MBI9_9BACT</name>
<sequence length="334" mass="38508">MRKKYFVLVLSLLLAGCIGSSFSIKKDEYKEVKAQKKYFLKAIPVSEIMYMENVALDYPVEDEKLRTPVKKEEKIEKIDTKEQKKEDEKEIEEIKVKEKTPISYSLVDLHNLLSEGEYLKFNIQYMGIKAGTGILSIPAITEINGNKAYHFKARATSASPFSWVFKVNDIIQSYLDYNNGYSLKITKDIREGSYTRSDNIEFIQKENKVKKITNENDPKKIDTIPNALDILSAFYVFRTLDLEVGRTYSLPVYDVEKSYNLKVEVLDKEMVEVPAGRFKAFKIKPVLESMGIFKHKGDILLWISDDDKRIPLVLKSSIMIGSVYGVLVKYKVRE</sequence>
<dbReference type="Proteomes" id="UP000324143">
    <property type="component" value="Unassembled WGS sequence"/>
</dbReference>
<gene>
    <name evidence="3" type="ORF">FXF47_05765</name>
</gene>
<dbReference type="Pfam" id="PF11306">
    <property type="entry name" value="DUF3108"/>
    <property type="match status" value="1"/>
</dbReference>
<keyword evidence="2" id="KW-0732">Signal</keyword>